<feature type="binding site" evidence="11">
    <location>
        <begin position="11"/>
        <end position="18"/>
    </location>
    <ligand>
        <name>NADP(+)</name>
        <dbReference type="ChEBI" id="CHEBI:58349"/>
    </ligand>
</feature>
<dbReference type="SUPFAM" id="SSF51735">
    <property type="entry name" value="NAD(P)-binding Rossmann-fold domains"/>
    <property type="match status" value="1"/>
</dbReference>
<name>A0A0G3EIP2_9BACT</name>
<dbReference type="InterPro" id="IPR036291">
    <property type="entry name" value="NAD(P)-bd_dom_sf"/>
</dbReference>
<evidence type="ECO:0000256" key="6">
    <source>
        <dbReference type="ARBA" id="ARBA00022605"/>
    </source>
</evidence>
<dbReference type="InterPro" id="IPR002912">
    <property type="entry name" value="ACT_dom"/>
</dbReference>
<sequence length="433" mass="45797">MRMKTVRVGILGFGTVGAGVVEGLRRNGARIAERTGLNLEVGGIADLDLETDRGVEVDRALLTADAASLVDDPGIDVVAELIGGEGAARELTLRALKAGKPVVTANKALLAEHGKEIFDAVERAEAGLYFEAAVGGGIPILRALCGGLVGERVERMYGILNGTCNYILSRMESDRLSFEHVLAEAQRAGYAEAEPGLDVDGFDTAHKAVILAALAYGAPLPMDGIRVRGIRGIASGEIEYAAELGYRIKLLAIVRQRENGIELRVEPALVPRQHPLASVGGVFNAVAVEGDLTGETMYYGRGAGRYPTASAVIGDLVQAAGDRAAGAAPRPRISSSRSLDLLPAGDAPLRCYLRLALIDRPGVLAKVAEVLGAHGISIASVLQKERREGEYAPVIVLTHKARESRYEAAVEAIRSLEVVGEDIVRLAIEDFDD</sequence>
<dbReference type="EC" id="1.1.1.3" evidence="4"/>
<keyword evidence="14" id="KW-1185">Reference proteome</keyword>
<dbReference type="Pfam" id="PF00742">
    <property type="entry name" value="Homoserine_dh"/>
    <property type="match status" value="1"/>
</dbReference>
<dbReference type="FunFam" id="3.30.360.10:FF:000005">
    <property type="entry name" value="Homoserine dehydrogenase"/>
    <property type="match status" value="1"/>
</dbReference>
<dbReference type="UniPathway" id="UPA00051">
    <property type="reaction ID" value="UER00465"/>
</dbReference>
<feature type="domain" description="ACT" evidence="12">
    <location>
        <begin position="352"/>
        <end position="429"/>
    </location>
</feature>
<organism evidence="13 14">
    <name type="scientific">Kiritimatiella glycovorans</name>
    <dbReference type="NCBI Taxonomy" id="1307763"/>
    <lineage>
        <taxon>Bacteria</taxon>
        <taxon>Pseudomonadati</taxon>
        <taxon>Kiritimatiellota</taxon>
        <taxon>Kiritimatiellia</taxon>
        <taxon>Kiritimatiellales</taxon>
        <taxon>Kiritimatiellaceae</taxon>
        <taxon>Kiritimatiella</taxon>
    </lineage>
</organism>
<evidence type="ECO:0000259" key="12">
    <source>
        <dbReference type="PROSITE" id="PS51671"/>
    </source>
</evidence>
<dbReference type="STRING" id="1307763.L21SP4_01444"/>
<keyword evidence="8 13" id="KW-0560">Oxidoreductase</keyword>
<reference evidence="13 14" key="2">
    <citation type="journal article" date="2016" name="ISME J.">
        <title>Characterization of the first cultured representative of Verrucomicrobia subdivision 5 indicates the proposal of a novel phylum.</title>
        <authorList>
            <person name="Spring S."/>
            <person name="Bunk B."/>
            <person name="Sproer C."/>
            <person name="Schumann P."/>
            <person name="Rohde M."/>
            <person name="Tindall B.J."/>
            <person name="Klenk H.P."/>
        </authorList>
    </citation>
    <scope>NUCLEOTIDE SEQUENCE [LARGE SCALE GENOMIC DNA]</scope>
    <source>
        <strain evidence="13 14">L21-Fru-AB</strain>
    </source>
</reference>
<evidence type="ECO:0000256" key="10">
    <source>
        <dbReference type="PIRSR" id="PIRSR000098-1"/>
    </source>
</evidence>
<dbReference type="AlphaFoldDB" id="A0A0G3EIP2"/>
<dbReference type="GO" id="GO:0004412">
    <property type="term" value="F:homoserine dehydrogenase activity"/>
    <property type="evidence" value="ECO:0007669"/>
    <property type="project" value="UniProtKB-EC"/>
</dbReference>
<dbReference type="PIRSF" id="PIRSF000098">
    <property type="entry name" value="Homoser_dehydrog"/>
    <property type="match status" value="1"/>
</dbReference>
<dbReference type="PANTHER" id="PTHR43331">
    <property type="entry name" value="HOMOSERINE DEHYDROGENASE"/>
    <property type="match status" value="1"/>
</dbReference>
<evidence type="ECO:0000256" key="5">
    <source>
        <dbReference type="ARBA" id="ARBA00013376"/>
    </source>
</evidence>
<feature type="binding site" evidence="11">
    <location>
        <position position="192"/>
    </location>
    <ligand>
        <name>L-homoserine</name>
        <dbReference type="ChEBI" id="CHEBI:57476"/>
    </ligand>
</feature>
<evidence type="ECO:0000313" key="13">
    <source>
        <dbReference type="EMBL" id="AKJ64690.1"/>
    </source>
</evidence>
<dbReference type="SUPFAM" id="SSF55021">
    <property type="entry name" value="ACT-like"/>
    <property type="match status" value="1"/>
</dbReference>
<dbReference type="InterPro" id="IPR005106">
    <property type="entry name" value="Asp/hSer_DH_NAD-bd"/>
</dbReference>
<comment type="similarity">
    <text evidence="3">Belongs to the homoserine dehydrogenase family.</text>
</comment>
<dbReference type="GO" id="GO:0009086">
    <property type="term" value="P:methionine biosynthetic process"/>
    <property type="evidence" value="ECO:0007669"/>
    <property type="project" value="UniProtKB-KW"/>
</dbReference>
<reference evidence="14" key="1">
    <citation type="submission" date="2015-02" db="EMBL/GenBank/DDBJ databases">
        <title>Description and complete genome sequence of the first cultured representative of the subdivision 5 of the Verrucomicrobia phylum.</title>
        <authorList>
            <person name="Spring S."/>
            <person name="Bunk B."/>
            <person name="Sproer C."/>
            <person name="Klenk H.-P."/>
        </authorList>
    </citation>
    <scope>NUCLEOTIDE SEQUENCE [LARGE SCALE GENOMIC DNA]</scope>
    <source>
        <strain evidence="14">L21-Fru-AB</strain>
    </source>
</reference>
<keyword evidence="11" id="KW-0521">NADP</keyword>
<dbReference type="InterPro" id="IPR001342">
    <property type="entry name" value="HDH_cat"/>
</dbReference>
<dbReference type="KEGG" id="vbl:L21SP4_01444"/>
<feature type="active site" description="Proton donor" evidence="10">
    <location>
        <position position="207"/>
    </location>
</feature>
<feature type="binding site" evidence="11">
    <location>
        <position position="107"/>
    </location>
    <ligand>
        <name>NADPH</name>
        <dbReference type="ChEBI" id="CHEBI:57783"/>
    </ligand>
</feature>
<comment type="pathway">
    <text evidence="2">Amino-acid biosynthesis; L-methionine biosynthesis via de novo pathway; L-homoserine from L-aspartate: step 3/3.</text>
</comment>
<dbReference type="InterPro" id="IPR016204">
    <property type="entry name" value="HDH"/>
</dbReference>
<evidence type="ECO:0000256" key="7">
    <source>
        <dbReference type="ARBA" id="ARBA00022697"/>
    </source>
</evidence>
<comment type="pathway">
    <text evidence="1">Amino-acid biosynthesis; L-threonine biosynthesis; L-threonine from L-aspartate: step 3/5.</text>
</comment>
<gene>
    <name evidence="13" type="primary">hom</name>
    <name evidence="13" type="ORF">L21SP4_01444</name>
</gene>
<dbReference type="GO" id="GO:0009088">
    <property type="term" value="P:threonine biosynthetic process"/>
    <property type="evidence" value="ECO:0007669"/>
    <property type="project" value="UniProtKB-UniPathway"/>
</dbReference>
<dbReference type="Gene3D" id="3.30.70.260">
    <property type="match status" value="1"/>
</dbReference>
<dbReference type="Pfam" id="PF03447">
    <property type="entry name" value="NAD_binding_3"/>
    <property type="match status" value="1"/>
</dbReference>
<dbReference type="EMBL" id="CP010904">
    <property type="protein sequence ID" value="AKJ64690.1"/>
    <property type="molecule type" value="Genomic_DNA"/>
</dbReference>
<accession>A0A0G3EIP2</accession>
<dbReference type="CDD" id="cd04881">
    <property type="entry name" value="ACT_HSDH-Hom"/>
    <property type="match status" value="1"/>
</dbReference>
<dbReference type="PROSITE" id="PS51671">
    <property type="entry name" value="ACT"/>
    <property type="match status" value="1"/>
</dbReference>
<dbReference type="Proteomes" id="UP000035268">
    <property type="component" value="Chromosome"/>
</dbReference>
<evidence type="ECO:0000256" key="1">
    <source>
        <dbReference type="ARBA" id="ARBA00005056"/>
    </source>
</evidence>
<evidence type="ECO:0000256" key="3">
    <source>
        <dbReference type="ARBA" id="ARBA00006753"/>
    </source>
</evidence>
<dbReference type="Gene3D" id="3.30.360.10">
    <property type="entry name" value="Dihydrodipicolinate Reductase, domain 2"/>
    <property type="match status" value="1"/>
</dbReference>
<keyword evidence="9" id="KW-0486">Methionine biosynthesis</keyword>
<dbReference type="SUPFAM" id="SSF55347">
    <property type="entry name" value="Glyceraldehyde-3-phosphate dehydrogenase-like, C-terminal domain"/>
    <property type="match status" value="1"/>
</dbReference>
<dbReference type="Pfam" id="PF01842">
    <property type="entry name" value="ACT"/>
    <property type="match status" value="1"/>
</dbReference>
<evidence type="ECO:0000256" key="9">
    <source>
        <dbReference type="ARBA" id="ARBA00023167"/>
    </source>
</evidence>
<proteinExistence type="inferred from homology"/>
<dbReference type="NCBIfam" id="NF004976">
    <property type="entry name" value="PRK06349.1"/>
    <property type="match status" value="1"/>
</dbReference>
<keyword evidence="6" id="KW-0028">Amino-acid biosynthesis</keyword>
<dbReference type="PATRIC" id="fig|1609981.3.peg.1499"/>
<dbReference type="UniPathway" id="UPA00050">
    <property type="reaction ID" value="UER00063"/>
</dbReference>
<dbReference type="PANTHER" id="PTHR43331:SF1">
    <property type="entry name" value="HOMOSERINE DEHYDROGENASE"/>
    <property type="match status" value="1"/>
</dbReference>
<evidence type="ECO:0000256" key="11">
    <source>
        <dbReference type="PIRSR" id="PIRSR000098-2"/>
    </source>
</evidence>
<dbReference type="GO" id="GO:0050661">
    <property type="term" value="F:NADP binding"/>
    <property type="evidence" value="ECO:0007669"/>
    <property type="project" value="InterPro"/>
</dbReference>
<evidence type="ECO:0000256" key="2">
    <source>
        <dbReference type="ARBA" id="ARBA00005062"/>
    </source>
</evidence>
<protein>
    <recommendedName>
        <fullName evidence="5">Homoserine dehydrogenase</fullName>
        <ecNumber evidence="4">1.1.1.3</ecNumber>
    </recommendedName>
</protein>
<dbReference type="Gene3D" id="3.40.50.720">
    <property type="entry name" value="NAD(P)-binding Rossmann-like Domain"/>
    <property type="match status" value="1"/>
</dbReference>
<evidence type="ECO:0000313" key="14">
    <source>
        <dbReference type="Proteomes" id="UP000035268"/>
    </source>
</evidence>
<keyword evidence="7" id="KW-0791">Threonine biosynthesis</keyword>
<evidence type="ECO:0000256" key="8">
    <source>
        <dbReference type="ARBA" id="ARBA00023002"/>
    </source>
</evidence>
<evidence type="ECO:0000256" key="4">
    <source>
        <dbReference type="ARBA" id="ARBA00013213"/>
    </source>
</evidence>
<dbReference type="InterPro" id="IPR045865">
    <property type="entry name" value="ACT-like_dom_sf"/>
</dbReference>